<dbReference type="AlphaFoldDB" id="A0A2G3A1Q5"/>
<accession>A0A2G3A1Q5</accession>
<feature type="transmembrane region" description="Helical" evidence="1">
    <location>
        <begin position="84"/>
        <end position="106"/>
    </location>
</feature>
<reference evidence="3 4" key="1">
    <citation type="journal article" date="2014" name="Nat. Genet.">
        <title>Genome sequence of the hot pepper provides insights into the evolution of pungency in Capsicum species.</title>
        <authorList>
            <person name="Kim S."/>
            <person name="Park M."/>
            <person name="Yeom S.I."/>
            <person name="Kim Y.M."/>
            <person name="Lee J.M."/>
            <person name="Lee H.A."/>
            <person name="Seo E."/>
            <person name="Choi J."/>
            <person name="Cheong K."/>
            <person name="Kim K.T."/>
            <person name="Jung K."/>
            <person name="Lee G.W."/>
            <person name="Oh S.K."/>
            <person name="Bae C."/>
            <person name="Kim S.B."/>
            <person name="Lee H.Y."/>
            <person name="Kim S.Y."/>
            <person name="Kim M.S."/>
            <person name="Kang B.C."/>
            <person name="Jo Y.D."/>
            <person name="Yang H.B."/>
            <person name="Jeong H.J."/>
            <person name="Kang W.H."/>
            <person name="Kwon J.K."/>
            <person name="Shin C."/>
            <person name="Lim J.Y."/>
            <person name="Park J.H."/>
            <person name="Huh J.H."/>
            <person name="Kim J.S."/>
            <person name="Kim B.D."/>
            <person name="Cohen O."/>
            <person name="Paran I."/>
            <person name="Suh M.C."/>
            <person name="Lee S.B."/>
            <person name="Kim Y.K."/>
            <person name="Shin Y."/>
            <person name="Noh S.J."/>
            <person name="Park J."/>
            <person name="Seo Y.S."/>
            <person name="Kwon S.Y."/>
            <person name="Kim H.A."/>
            <person name="Park J.M."/>
            <person name="Kim H.J."/>
            <person name="Choi S.B."/>
            <person name="Bosland P.W."/>
            <person name="Reeves G."/>
            <person name="Jo S.H."/>
            <person name="Lee B.W."/>
            <person name="Cho H.T."/>
            <person name="Choi H.S."/>
            <person name="Lee M.S."/>
            <person name="Yu Y."/>
            <person name="Do Choi Y."/>
            <person name="Park B.S."/>
            <person name="van Deynze A."/>
            <person name="Ashrafi H."/>
            <person name="Hill T."/>
            <person name="Kim W.T."/>
            <person name="Pai H.S."/>
            <person name="Ahn H.K."/>
            <person name="Yeam I."/>
            <person name="Giovannoni J.J."/>
            <person name="Rose J.K."/>
            <person name="Sorensen I."/>
            <person name="Lee S.J."/>
            <person name="Kim R.W."/>
            <person name="Choi I.Y."/>
            <person name="Choi B.S."/>
            <person name="Lim J.S."/>
            <person name="Lee Y.H."/>
            <person name="Choi D."/>
        </authorList>
    </citation>
    <scope>NUCLEOTIDE SEQUENCE [LARGE SCALE GENOMIC DNA]</scope>
    <source>
        <strain evidence="4">cv. CM334</strain>
    </source>
</reference>
<dbReference type="OMA" id="FSWITTI"/>
<feature type="domain" description="Cytochrome oxidase subunit I profile" evidence="2">
    <location>
        <begin position="26"/>
        <end position="109"/>
    </location>
</feature>
<sequence>MRGPGITMHRLPLFVWSVLVTTFPLLLSLPVLVGVITIHIVLTFLGKPVFGYLGMVYAMISIGVLGFLFWVHHMFTVGLDVDTHAYFTAATMIIVVPTGIKIFSWITTI</sequence>
<dbReference type="PANTHER" id="PTHR10422:SF18">
    <property type="entry name" value="CYTOCHROME C OXIDASE SUBUNIT 1"/>
    <property type="match status" value="1"/>
</dbReference>
<keyword evidence="1" id="KW-1133">Transmembrane helix</keyword>
<dbReference type="GO" id="GO:0004129">
    <property type="term" value="F:cytochrome-c oxidase activity"/>
    <property type="evidence" value="ECO:0007669"/>
    <property type="project" value="InterPro"/>
</dbReference>
<dbReference type="InterPro" id="IPR023616">
    <property type="entry name" value="Cyt_c_oxase-like_su1_dom"/>
</dbReference>
<dbReference type="PANTHER" id="PTHR10422">
    <property type="entry name" value="CYTOCHROME C OXIDASE SUBUNIT 1"/>
    <property type="match status" value="1"/>
</dbReference>
<dbReference type="Pfam" id="PF00115">
    <property type="entry name" value="COX1"/>
    <property type="match status" value="1"/>
</dbReference>
<comment type="caution">
    <text evidence="3">The sequence shown here is derived from an EMBL/GenBank/DDBJ whole genome shotgun (WGS) entry which is preliminary data.</text>
</comment>
<feature type="transmembrane region" description="Helical" evidence="1">
    <location>
        <begin position="13"/>
        <end position="42"/>
    </location>
</feature>
<dbReference type="STRING" id="4072.A0A2G3A1Q5"/>
<reference evidence="3 4" key="2">
    <citation type="journal article" date="2017" name="Genome Biol.">
        <title>New reference genome sequences of hot pepper reveal the massive evolution of plant disease-resistance genes by retroduplication.</title>
        <authorList>
            <person name="Kim S."/>
            <person name="Park J."/>
            <person name="Yeom S.I."/>
            <person name="Kim Y.M."/>
            <person name="Seo E."/>
            <person name="Kim K.T."/>
            <person name="Kim M.S."/>
            <person name="Lee J.M."/>
            <person name="Cheong K."/>
            <person name="Shin H.S."/>
            <person name="Kim S.B."/>
            <person name="Han K."/>
            <person name="Lee J."/>
            <person name="Park M."/>
            <person name="Lee H.A."/>
            <person name="Lee H.Y."/>
            <person name="Lee Y."/>
            <person name="Oh S."/>
            <person name="Lee J.H."/>
            <person name="Choi E."/>
            <person name="Choi E."/>
            <person name="Lee S.E."/>
            <person name="Jeon J."/>
            <person name="Kim H."/>
            <person name="Choi G."/>
            <person name="Song H."/>
            <person name="Lee J."/>
            <person name="Lee S.C."/>
            <person name="Kwon J.K."/>
            <person name="Lee H.Y."/>
            <person name="Koo N."/>
            <person name="Hong Y."/>
            <person name="Kim R.W."/>
            <person name="Kang W.H."/>
            <person name="Huh J.H."/>
            <person name="Kang B.C."/>
            <person name="Yang T.J."/>
            <person name="Lee Y.H."/>
            <person name="Bennetzen J.L."/>
            <person name="Choi D."/>
        </authorList>
    </citation>
    <scope>NUCLEOTIDE SEQUENCE [LARGE SCALE GENOMIC DNA]</scope>
    <source>
        <strain evidence="4">cv. CM334</strain>
    </source>
</reference>
<proteinExistence type="predicted"/>
<dbReference type="EMBL" id="AYRZ02000003">
    <property type="protein sequence ID" value="PHT88136.1"/>
    <property type="molecule type" value="Genomic_DNA"/>
</dbReference>
<dbReference type="Gramene" id="PHT88136">
    <property type="protein sequence ID" value="PHT88136"/>
    <property type="gene ID" value="T459_10242"/>
</dbReference>
<keyword evidence="1" id="KW-0812">Transmembrane</keyword>
<gene>
    <name evidence="3" type="ORF">T459_10242</name>
</gene>
<name>A0A2G3A1Q5_CAPAN</name>
<protein>
    <recommendedName>
        <fullName evidence="2">Cytochrome oxidase subunit I profile domain-containing protein</fullName>
    </recommendedName>
</protein>
<evidence type="ECO:0000256" key="1">
    <source>
        <dbReference type="SAM" id="Phobius"/>
    </source>
</evidence>
<dbReference type="GO" id="GO:0009060">
    <property type="term" value="P:aerobic respiration"/>
    <property type="evidence" value="ECO:0007669"/>
    <property type="project" value="InterPro"/>
</dbReference>
<evidence type="ECO:0000313" key="4">
    <source>
        <dbReference type="Proteomes" id="UP000222542"/>
    </source>
</evidence>
<dbReference type="Gene3D" id="1.20.210.10">
    <property type="entry name" value="Cytochrome c oxidase-like, subunit I domain"/>
    <property type="match status" value="2"/>
</dbReference>
<dbReference type="GO" id="GO:0020037">
    <property type="term" value="F:heme binding"/>
    <property type="evidence" value="ECO:0007669"/>
    <property type="project" value="InterPro"/>
</dbReference>
<dbReference type="Proteomes" id="UP000222542">
    <property type="component" value="Unassembled WGS sequence"/>
</dbReference>
<dbReference type="GO" id="GO:0016020">
    <property type="term" value="C:membrane"/>
    <property type="evidence" value="ECO:0007669"/>
    <property type="project" value="InterPro"/>
</dbReference>
<evidence type="ECO:0000259" key="2">
    <source>
        <dbReference type="PROSITE" id="PS50855"/>
    </source>
</evidence>
<keyword evidence="1" id="KW-0472">Membrane</keyword>
<dbReference type="PROSITE" id="PS50855">
    <property type="entry name" value="COX1"/>
    <property type="match status" value="1"/>
</dbReference>
<feature type="transmembrane region" description="Helical" evidence="1">
    <location>
        <begin position="49"/>
        <end position="72"/>
    </location>
</feature>
<dbReference type="SUPFAM" id="SSF81442">
    <property type="entry name" value="Cytochrome c oxidase subunit I-like"/>
    <property type="match status" value="1"/>
</dbReference>
<evidence type="ECO:0000313" key="3">
    <source>
        <dbReference type="EMBL" id="PHT88136.1"/>
    </source>
</evidence>
<dbReference type="InterPro" id="IPR036927">
    <property type="entry name" value="Cyt_c_oxase-like_su1_sf"/>
</dbReference>
<organism evidence="3 4">
    <name type="scientific">Capsicum annuum</name>
    <name type="common">Capsicum pepper</name>
    <dbReference type="NCBI Taxonomy" id="4072"/>
    <lineage>
        <taxon>Eukaryota</taxon>
        <taxon>Viridiplantae</taxon>
        <taxon>Streptophyta</taxon>
        <taxon>Embryophyta</taxon>
        <taxon>Tracheophyta</taxon>
        <taxon>Spermatophyta</taxon>
        <taxon>Magnoliopsida</taxon>
        <taxon>eudicotyledons</taxon>
        <taxon>Gunneridae</taxon>
        <taxon>Pentapetalae</taxon>
        <taxon>asterids</taxon>
        <taxon>lamiids</taxon>
        <taxon>Solanales</taxon>
        <taxon>Solanaceae</taxon>
        <taxon>Solanoideae</taxon>
        <taxon>Capsiceae</taxon>
        <taxon>Capsicum</taxon>
    </lineage>
</organism>
<dbReference type="InterPro" id="IPR000883">
    <property type="entry name" value="Cyt_C_Oxase_1"/>
</dbReference>
<keyword evidence="4" id="KW-1185">Reference proteome</keyword>